<evidence type="ECO:0000313" key="2">
    <source>
        <dbReference type="Proteomes" id="UP000324897"/>
    </source>
</evidence>
<gene>
    <name evidence="1" type="ORF">EJB05_34746</name>
</gene>
<reference evidence="1 2" key="1">
    <citation type="journal article" date="2019" name="Sci. Rep.">
        <title>A high-quality genome of Eragrostis curvula grass provides insights into Poaceae evolution and supports new strategies to enhance forage quality.</title>
        <authorList>
            <person name="Carballo J."/>
            <person name="Santos B.A.C.M."/>
            <person name="Zappacosta D."/>
            <person name="Garbus I."/>
            <person name="Selva J.P."/>
            <person name="Gallo C.A."/>
            <person name="Diaz A."/>
            <person name="Albertini E."/>
            <person name="Caccamo M."/>
            <person name="Echenique V."/>
        </authorList>
    </citation>
    <scope>NUCLEOTIDE SEQUENCE [LARGE SCALE GENOMIC DNA]</scope>
    <source>
        <strain evidence="2">cv. Victoria</strain>
        <tissue evidence="1">Leaf</tissue>
    </source>
</reference>
<dbReference type="Gramene" id="TVU18638">
    <property type="protein sequence ID" value="TVU18638"/>
    <property type="gene ID" value="EJB05_34746"/>
</dbReference>
<dbReference type="AlphaFoldDB" id="A0A5J9U5T6"/>
<name>A0A5J9U5T6_9POAL</name>
<feature type="non-terminal residue" evidence="1">
    <location>
        <position position="1"/>
    </location>
</feature>
<accession>A0A5J9U5T6</accession>
<comment type="caution">
    <text evidence="1">The sequence shown here is derived from an EMBL/GenBank/DDBJ whole genome shotgun (WGS) entry which is preliminary data.</text>
</comment>
<keyword evidence="2" id="KW-1185">Reference proteome</keyword>
<dbReference type="Proteomes" id="UP000324897">
    <property type="component" value="Chromosome 7"/>
</dbReference>
<dbReference type="EMBL" id="RWGY01000029">
    <property type="protein sequence ID" value="TVU18638.1"/>
    <property type="molecule type" value="Genomic_DNA"/>
</dbReference>
<protein>
    <submittedName>
        <fullName evidence="1">Uncharacterized protein</fullName>
    </submittedName>
</protein>
<proteinExistence type="predicted"/>
<evidence type="ECO:0000313" key="1">
    <source>
        <dbReference type="EMBL" id="TVU18638.1"/>
    </source>
</evidence>
<sequence length="134" mass="15476">VFHQQWSSSLSLSSLRYLLMERHTKKRKKLWLECCSLENHQVDVWKAASSYQGGSSRGPLRKNKPDSRFSPYLNKVTKTFISRTVVENMGIAEGPQTLMVWSLNNDHNEVFHGIVGFIEEVILIVPFLPISYYC</sequence>
<organism evidence="1 2">
    <name type="scientific">Eragrostis curvula</name>
    <name type="common">weeping love grass</name>
    <dbReference type="NCBI Taxonomy" id="38414"/>
    <lineage>
        <taxon>Eukaryota</taxon>
        <taxon>Viridiplantae</taxon>
        <taxon>Streptophyta</taxon>
        <taxon>Embryophyta</taxon>
        <taxon>Tracheophyta</taxon>
        <taxon>Spermatophyta</taxon>
        <taxon>Magnoliopsida</taxon>
        <taxon>Liliopsida</taxon>
        <taxon>Poales</taxon>
        <taxon>Poaceae</taxon>
        <taxon>PACMAD clade</taxon>
        <taxon>Chloridoideae</taxon>
        <taxon>Eragrostideae</taxon>
        <taxon>Eragrostidinae</taxon>
        <taxon>Eragrostis</taxon>
    </lineage>
</organism>